<protein>
    <recommendedName>
        <fullName evidence="4">ABC-2 type transport system permease protein</fullName>
    </recommendedName>
</protein>
<keyword evidence="3" id="KW-1185">Reference proteome</keyword>
<keyword evidence="1" id="KW-0812">Transmembrane</keyword>
<name>A0A1G6NJ85_9BACT</name>
<proteinExistence type="predicted"/>
<sequence length="240" mass="27449">MSIHGSAINNRLRFGLKLVRYNLQIVFSGKFIWFLAAALAFYLFVTIMMVFNEPNVRLESIYSSLVLPGLLLMFYPTVFGIQHDADTRILEMLFGVPDYRFKVWLFRLAVIFLFVFLLLLGFGALACILVEPIPVFSFGMHLMVTNIFLGTMAFWLSTVVRNGNGTAVIMIIVGLFITILSQNMSLGYWDIFLNPFKMPSDLNQVVWAKIVFKNRIFLMVGSVVFILGGMLKLQLREKFI</sequence>
<accession>A0A1G6NJ85</accession>
<feature type="transmembrane region" description="Helical" evidence="1">
    <location>
        <begin position="61"/>
        <end position="83"/>
    </location>
</feature>
<dbReference type="OrthoDB" id="1117280at2"/>
<feature type="transmembrane region" description="Helical" evidence="1">
    <location>
        <begin position="21"/>
        <end position="49"/>
    </location>
</feature>
<dbReference type="STRING" id="1640674.SAMN05216323_104319"/>
<feature type="transmembrane region" description="Helical" evidence="1">
    <location>
        <begin position="135"/>
        <end position="156"/>
    </location>
</feature>
<dbReference type="RefSeq" id="WP_092439126.1">
    <property type="nucleotide sequence ID" value="NZ_FMYP01000043.1"/>
</dbReference>
<keyword evidence="1" id="KW-1133">Transmembrane helix</keyword>
<evidence type="ECO:0000313" key="3">
    <source>
        <dbReference type="Proteomes" id="UP000199452"/>
    </source>
</evidence>
<evidence type="ECO:0008006" key="4">
    <source>
        <dbReference type="Google" id="ProtNLM"/>
    </source>
</evidence>
<dbReference type="EMBL" id="FMYP01000043">
    <property type="protein sequence ID" value="SDC67346.1"/>
    <property type="molecule type" value="Genomic_DNA"/>
</dbReference>
<dbReference type="AlphaFoldDB" id="A0A1G6NJ85"/>
<organism evidence="2 3">
    <name type="scientific">Williamwhitmania taraxaci</name>
    <dbReference type="NCBI Taxonomy" id="1640674"/>
    <lineage>
        <taxon>Bacteria</taxon>
        <taxon>Pseudomonadati</taxon>
        <taxon>Bacteroidota</taxon>
        <taxon>Bacteroidia</taxon>
        <taxon>Bacteroidales</taxon>
        <taxon>Williamwhitmaniaceae</taxon>
        <taxon>Williamwhitmania</taxon>
    </lineage>
</organism>
<keyword evidence="1" id="KW-0472">Membrane</keyword>
<feature type="transmembrane region" description="Helical" evidence="1">
    <location>
        <begin position="168"/>
        <end position="189"/>
    </location>
</feature>
<evidence type="ECO:0000256" key="1">
    <source>
        <dbReference type="SAM" id="Phobius"/>
    </source>
</evidence>
<dbReference type="Proteomes" id="UP000199452">
    <property type="component" value="Unassembled WGS sequence"/>
</dbReference>
<evidence type="ECO:0000313" key="2">
    <source>
        <dbReference type="EMBL" id="SDC67346.1"/>
    </source>
</evidence>
<reference evidence="2 3" key="1">
    <citation type="submission" date="2016-09" db="EMBL/GenBank/DDBJ databases">
        <authorList>
            <person name="Capua I."/>
            <person name="De Benedictis P."/>
            <person name="Joannis T."/>
            <person name="Lombin L.H."/>
            <person name="Cattoli G."/>
        </authorList>
    </citation>
    <scope>NUCLEOTIDE SEQUENCE [LARGE SCALE GENOMIC DNA]</scope>
    <source>
        <strain evidence="2 3">A7P-90m</strain>
    </source>
</reference>
<feature type="transmembrane region" description="Helical" evidence="1">
    <location>
        <begin position="104"/>
        <end position="129"/>
    </location>
</feature>
<gene>
    <name evidence="2" type="ORF">SAMN05216323_104319</name>
</gene>
<feature type="transmembrane region" description="Helical" evidence="1">
    <location>
        <begin position="216"/>
        <end position="235"/>
    </location>
</feature>